<feature type="region of interest" description="Disordered" evidence="1">
    <location>
        <begin position="434"/>
        <end position="461"/>
    </location>
</feature>
<feature type="compositionally biased region" description="Polar residues" evidence="1">
    <location>
        <begin position="206"/>
        <end position="227"/>
    </location>
</feature>
<feature type="compositionally biased region" description="Low complexity" evidence="1">
    <location>
        <begin position="324"/>
        <end position="340"/>
    </location>
</feature>
<feature type="region of interest" description="Disordered" evidence="1">
    <location>
        <begin position="60"/>
        <end position="104"/>
    </location>
</feature>
<dbReference type="SUPFAM" id="SSF50978">
    <property type="entry name" value="WD40 repeat-like"/>
    <property type="match status" value="1"/>
</dbReference>
<evidence type="ECO:0000256" key="1">
    <source>
        <dbReference type="SAM" id="MobiDB-lite"/>
    </source>
</evidence>
<organism evidence="2 3">
    <name type="scientific">Elsinoe australis</name>
    <dbReference type="NCBI Taxonomy" id="40998"/>
    <lineage>
        <taxon>Eukaryota</taxon>
        <taxon>Fungi</taxon>
        <taxon>Dikarya</taxon>
        <taxon>Ascomycota</taxon>
        <taxon>Pezizomycotina</taxon>
        <taxon>Dothideomycetes</taxon>
        <taxon>Dothideomycetidae</taxon>
        <taxon>Myriangiales</taxon>
        <taxon>Elsinoaceae</taxon>
        <taxon>Elsinoe</taxon>
    </lineage>
</organism>
<dbReference type="EMBL" id="PTQR01000039">
    <property type="protein sequence ID" value="TKX24607.1"/>
    <property type="molecule type" value="Genomic_DNA"/>
</dbReference>
<comment type="caution">
    <text evidence="2">The sequence shown here is derived from an EMBL/GenBank/DDBJ whole genome shotgun (WGS) entry which is preliminary data.</text>
</comment>
<dbReference type="AlphaFoldDB" id="A0A4U7BA05"/>
<dbReference type="Proteomes" id="UP000308133">
    <property type="component" value="Unassembled WGS sequence"/>
</dbReference>
<feature type="compositionally biased region" description="Polar residues" evidence="1">
    <location>
        <begin position="60"/>
        <end position="82"/>
    </location>
</feature>
<reference evidence="2 3" key="1">
    <citation type="submission" date="2018-02" db="EMBL/GenBank/DDBJ databases">
        <title>Draft genome sequences of Elsinoe sp., causing black scab on jojoba.</title>
        <authorList>
            <person name="Stodart B."/>
            <person name="Jeffress S."/>
            <person name="Ash G."/>
            <person name="Arun Chinnappa K."/>
        </authorList>
    </citation>
    <scope>NUCLEOTIDE SEQUENCE [LARGE SCALE GENOMIC DNA]</scope>
    <source>
        <strain evidence="2 3">Hillstone_2</strain>
    </source>
</reference>
<name>A0A4U7BA05_9PEZI</name>
<dbReference type="InterPro" id="IPR036322">
    <property type="entry name" value="WD40_repeat_dom_sf"/>
</dbReference>
<feature type="compositionally biased region" description="Acidic residues" evidence="1">
    <location>
        <begin position="85"/>
        <end position="104"/>
    </location>
</feature>
<sequence length="616" mass="66197">MSRPKVVKSGRRLQISYDSTRRLNVTKVYPIRSSNGSTITIHGTGKGLYITWTGGRPLHFTSSSEGPVTNGTHEADSAQQISEGAESDDEVLFESDEEDPDDDQSYANIVQDLELKLESPVLHLSIPQSSNPEYDRGTSQSQSLLVSAIVFAVACEDGSAKVITLPLDPPSAASKRKRRLGAHLCSLESLSPADLPRGIAMTWTKSQQQLGNRTTSGQKQTRQSSRQAAEPAQPSGDELIIALATSEFSGSLHFFSIPISITGSQQHIAHATASPFHSTNLDALPTSLSFNPAPESAPRHSQLLVSDISGYTLIYDLSADSELRPPSRSNSRSTPTPTLTIRLSAPFSPSKDPSVPALSHRKRVLAACWVLSGISILVLLEDGTIGLYALSSSSPANIRATPSPLSFVATAFIGNEPEHSSTFTDKPKRAHLVPMTPNTRRNKSEGLFSGPANGTTLPPRGGITVRSTTNIHGTPDDAVVVYYNTRVCTIPSVREWWSRNAQGPSLHGTGMQDLGGLDLGNEAITGVGILPERSDRGDAVLGGNAMKGDVLVAGEYRSHVIGLARQRVARRMEREDGSPSGVDRRLLDRGELGVEGLDRMLESMEGVERRVVGFMD</sequence>
<accession>A0A4U7BA05</accession>
<feature type="region of interest" description="Disordered" evidence="1">
    <location>
        <begin position="206"/>
        <end position="234"/>
    </location>
</feature>
<evidence type="ECO:0000313" key="2">
    <source>
        <dbReference type="EMBL" id="TKX24607.1"/>
    </source>
</evidence>
<proteinExistence type="predicted"/>
<feature type="region of interest" description="Disordered" evidence="1">
    <location>
        <begin position="322"/>
        <end position="354"/>
    </location>
</feature>
<protein>
    <submittedName>
        <fullName evidence="2">Putative nucleoporin NUP37</fullName>
    </submittedName>
</protein>
<gene>
    <name evidence="2" type="ORF">C1H76_3216</name>
</gene>
<evidence type="ECO:0000313" key="3">
    <source>
        <dbReference type="Proteomes" id="UP000308133"/>
    </source>
</evidence>